<dbReference type="AlphaFoldDB" id="A0A5A7QAR6"/>
<feature type="domain" description="KIB1-4 beta-propeller" evidence="2">
    <location>
        <begin position="102"/>
        <end position="453"/>
    </location>
</feature>
<dbReference type="EMBL" id="BKCP01006294">
    <property type="protein sequence ID" value="GER42359.1"/>
    <property type="molecule type" value="Genomic_DNA"/>
</dbReference>
<feature type="domain" description="F-box" evidence="1">
    <location>
        <begin position="42"/>
        <end position="76"/>
    </location>
</feature>
<keyword evidence="4" id="KW-1185">Reference proteome</keyword>
<dbReference type="InterPro" id="IPR001810">
    <property type="entry name" value="F-box_dom"/>
</dbReference>
<evidence type="ECO:0000313" key="3">
    <source>
        <dbReference type="EMBL" id="GER42359.1"/>
    </source>
</evidence>
<evidence type="ECO:0000259" key="1">
    <source>
        <dbReference type="Pfam" id="PF00646"/>
    </source>
</evidence>
<comment type="caution">
    <text evidence="3">The sequence shown here is derived from an EMBL/GenBank/DDBJ whole genome shotgun (WGS) entry which is preliminary data.</text>
</comment>
<name>A0A5A7QAR6_STRAF</name>
<dbReference type="InterPro" id="IPR005174">
    <property type="entry name" value="KIB1-4_b-propeller"/>
</dbReference>
<evidence type="ECO:0008006" key="5">
    <source>
        <dbReference type="Google" id="ProtNLM"/>
    </source>
</evidence>
<dbReference type="OrthoDB" id="914197at2759"/>
<accession>A0A5A7QAR6</accession>
<evidence type="ECO:0000259" key="2">
    <source>
        <dbReference type="Pfam" id="PF03478"/>
    </source>
</evidence>
<proteinExistence type="predicted"/>
<reference evidence="4" key="1">
    <citation type="journal article" date="2019" name="Curr. Biol.">
        <title>Genome Sequence of Striga asiatica Provides Insight into the Evolution of Plant Parasitism.</title>
        <authorList>
            <person name="Yoshida S."/>
            <person name="Kim S."/>
            <person name="Wafula E.K."/>
            <person name="Tanskanen J."/>
            <person name="Kim Y.M."/>
            <person name="Honaas L."/>
            <person name="Yang Z."/>
            <person name="Spallek T."/>
            <person name="Conn C.E."/>
            <person name="Ichihashi Y."/>
            <person name="Cheong K."/>
            <person name="Cui S."/>
            <person name="Der J.P."/>
            <person name="Gundlach H."/>
            <person name="Jiao Y."/>
            <person name="Hori C."/>
            <person name="Ishida J.K."/>
            <person name="Kasahara H."/>
            <person name="Kiba T."/>
            <person name="Kim M.S."/>
            <person name="Koo N."/>
            <person name="Laohavisit A."/>
            <person name="Lee Y.H."/>
            <person name="Lumba S."/>
            <person name="McCourt P."/>
            <person name="Mortimer J.C."/>
            <person name="Mutuku J.M."/>
            <person name="Nomura T."/>
            <person name="Sasaki-Sekimoto Y."/>
            <person name="Seto Y."/>
            <person name="Wang Y."/>
            <person name="Wakatake T."/>
            <person name="Sakakibara H."/>
            <person name="Demura T."/>
            <person name="Yamaguchi S."/>
            <person name="Yoneyama K."/>
            <person name="Manabe R.I."/>
            <person name="Nelson D.C."/>
            <person name="Schulman A.H."/>
            <person name="Timko M.P."/>
            <person name="dePamphilis C.W."/>
            <person name="Choi D."/>
            <person name="Shirasu K."/>
        </authorList>
    </citation>
    <scope>NUCLEOTIDE SEQUENCE [LARGE SCALE GENOMIC DNA]</scope>
    <source>
        <strain evidence="4">cv. UVA1</strain>
    </source>
</reference>
<protein>
    <recommendedName>
        <fullName evidence="5">F-box domain-containing protein</fullName>
    </recommendedName>
</protein>
<dbReference type="InterPro" id="IPR050942">
    <property type="entry name" value="F-box_BR-signaling"/>
</dbReference>
<dbReference type="PANTHER" id="PTHR44259">
    <property type="entry name" value="OS07G0183000 PROTEIN-RELATED"/>
    <property type="match status" value="1"/>
</dbReference>
<dbReference type="PANTHER" id="PTHR44259:SF114">
    <property type="entry name" value="OS06G0707300 PROTEIN"/>
    <property type="match status" value="1"/>
</dbReference>
<dbReference type="Pfam" id="PF03478">
    <property type="entry name" value="Beta-prop_KIB1-4"/>
    <property type="match status" value="1"/>
</dbReference>
<sequence length="484" mass="54022">MLSVKIIFPFLKWYCRRFTPLIPGFSSGSRNPSSSSSPPFDDDVMGRIFSSLLIGQRARMRLVCRSWKDTIDRADFPVRPEPPWLITPHHEPTFPACLTLESPSENRKYRHRLPPHLVSGGRRWSCRGSGCGWLLLVGHTPASGHRSTEMVLWDPLSGATQSLPSVTTLPFFDELATGCRKHELDFSSPLVTSRARVSHSSTVAVVFSLVDDEYIHRNAWDRLAVCSPGDPTWTAVLPNNNNDDGETNRYSDILFHGGRLFAVCPPWDPGSRPFVSKTSTHTLASSANLEVVTCELAYGGDFSESDEDEDNDVVGLSDVLKDWIVAEHLVGCEEDDELLLVSSTLDLFSHNFDMGGGKTRVYKCPQTRRFEVRRLRVNGDGLLLSSSLEKVEQMGDKCIYLGDTGSISMEGVSEDDEPNCIRYATMDGVGMFRDTSIFNPDNMYSVHEIGVFNVAEERIQRTCMITTKTQLGSCSGWFTPALRF</sequence>
<gene>
    <name evidence="3" type="ORF">STAS_19137</name>
</gene>
<evidence type="ECO:0000313" key="4">
    <source>
        <dbReference type="Proteomes" id="UP000325081"/>
    </source>
</evidence>
<organism evidence="3 4">
    <name type="scientific">Striga asiatica</name>
    <name type="common">Asiatic witchweed</name>
    <name type="synonym">Buchnera asiatica</name>
    <dbReference type="NCBI Taxonomy" id="4170"/>
    <lineage>
        <taxon>Eukaryota</taxon>
        <taxon>Viridiplantae</taxon>
        <taxon>Streptophyta</taxon>
        <taxon>Embryophyta</taxon>
        <taxon>Tracheophyta</taxon>
        <taxon>Spermatophyta</taxon>
        <taxon>Magnoliopsida</taxon>
        <taxon>eudicotyledons</taxon>
        <taxon>Gunneridae</taxon>
        <taxon>Pentapetalae</taxon>
        <taxon>asterids</taxon>
        <taxon>lamiids</taxon>
        <taxon>Lamiales</taxon>
        <taxon>Orobanchaceae</taxon>
        <taxon>Buchnereae</taxon>
        <taxon>Striga</taxon>
    </lineage>
</organism>
<dbReference type="Proteomes" id="UP000325081">
    <property type="component" value="Unassembled WGS sequence"/>
</dbReference>
<dbReference type="Gene3D" id="1.20.1280.50">
    <property type="match status" value="1"/>
</dbReference>
<dbReference type="Pfam" id="PF00646">
    <property type="entry name" value="F-box"/>
    <property type="match status" value="1"/>
</dbReference>